<evidence type="ECO:0000313" key="4">
    <source>
        <dbReference type="Proteomes" id="UP000242188"/>
    </source>
</evidence>
<feature type="compositionally biased region" description="Polar residues" evidence="1">
    <location>
        <begin position="74"/>
        <end position="94"/>
    </location>
</feature>
<feature type="region of interest" description="Disordered" evidence="1">
    <location>
        <begin position="135"/>
        <end position="194"/>
    </location>
</feature>
<dbReference type="PANTHER" id="PTHR15863">
    <property type="entry name" value="MRN COMPLEX-INTERACTING PROTEIN"/>
    <property type="match status" value="1"/>
</dbReference>
<evidence type="ECO:0000259" key="2">
    <source>
        <dbReference type="Pfam" id="PF15749"/>
    </source>
</evidence>
<dbReference type="InterPro" id="IPR049472">
    <property type="entry name" value="MRNIP_N"/>
</dbReference>
<feature type="region of interest" description="Disordered" evidence="1">
    <location>
        <begin position="107"/>
        <end position="126"/>
    </location>
</feature>
<dbReference type="GO" id="GO:0005634">
    <property type="term" value="C:nucleus"/>
    <property type="evidence" value="ECO:0007669"/>
    <property type="project" value="TreeGrafter"/>
</dbReference>
<name>A0A210R046_MIZYE</name>
<dbReference type="Pfam" id="PF15749">
    <property type="entry name" value="MRNIP"/>
    <property type="match status" value="1"/>
</dbReference>
<organism evidence="3 4">
    <name type="scientific">Mizuhopecten yessoensis</name>
    <name type="common">Japanese scallop</name>
    <name type="synonym">Patinopecten yessoensis</name>
    <dbReference type="NCBI Taxonomy" id="6573"/>
    <lineage>
        <taxon>Eukaryota</taxon>
        <taxon>Metazoa</taxon>
        <taxon>Spiralia</taxon>
        <taxon>Lophotrochozoa</taxon>
        <taxon>Mollusca</taxon>
        <taxon>Bivalvia</taxon>
        <taxon>Autobranchia</taxon>
        <taxon>Pteriomorphia</taxon>
        <taxon>Pectinida</taxon>
        <taxon>Pectinoidea</taxon>
        <taxon>Pectinidae</taxon>
        <taxon>Mizuhopecten</taxon>
    </lineage>
</organism>
<evidence type="ECO:0000256" key="1">
    <source>
        <dbReference type="SAM" id="MobiDB-lite"/>
    </source>
</evidence>
<feature type="region of interest" description="Disordered" evidence="1">
    <location>
        <begin position="319"/>
        <end position="349"/>
    </location>
</feature>
<dbReference type="GO" id="GO:0003682">
    <property type="term" value="F:chromatin binding"/>
    <property type="evidence" value="ECO:0007669"/>
    <property type="project" value="TreeGrafter"/>
</dbReference>
<comment type="caution">
    <text evidence="3">The sequence shown here is derived from an EMBL/GenBank/DDBJ whole genome shotgun (WGS) entry which is preliminary data.</text>
</comment>
<gene>
    <name evidence="3" type="ORF">KP79_PYT23776</name>
</gene>
<feature type="compositionally biased region" description="Acidic residues" evidence="1">
    <location>
        <begin position="111"/>
        <end position="122"/>
    </location>
</feature>
<dbReference type="STRING" id="6573.A0A210R046"/>
<reference evidence="3 4" key="1">
    <citation type="journal article" date="2017" name="Nat. Ecol. Evol.">
        <title>Scallop genome provides insights into evolution of bilaterian karyotype and development.</title>
        <authorList>
            <person name="Wang S."/>
            <person name="Zhang J."/>
            <person name="Jiao W."/>
            <person name="Li J."/>
            <person name="Xun X."/>
            <person name="Sun Y."/>
            <person name="Guo X."/>
            <person name="Huan P."/>
            <person name="Dong B."/>
            <person name="Zhang L."/>
            <person name="Hu X."/>
            <person name="Sun X."/>
            <person name="Wang J."/>
            <person name="Zhao C."/>
            <person name="Wang Y."/>
            <person name="Wang D."/>
            <person name="Huang X."/>
            <person name="Wang R."/>
            <person name="Lv J."/>
            <person name="Li Y."/>
            <person name="Zhang Z."/>
            <person name="Liu B."/>
            <person name="Lu W."/>
            <person name="Hui Y."/>
            <person name="Liang J."/>
            <person name="Zhou Z."/>
            <person name="Hou R."/>
            <person name="Li X."/>
            <person name="Liu Y."/>
            <person name="Li H."/>
            <person name="Ning X."/>
            <person name="Lin Y."/>
            <person name="Zhao L."/>
            <person name="Xing Q."/>
            <person name="Dou J."/>
            <person name="Li Y."/>
            <person name="Mao J."/>
            <person name="Guo H."/>
            <person name="Dou H."/>
            <person name="Li T."/>
            <person name="Mu C."/>
            <person name="Jiang W."/>
            <person name="Fu Q."/>
            <person name="Fu X."/>
            <person name="Miao Y."/>
            <person name="Liu J."/>
            <person name="Yu Q."/>
            <person name="Li R."/>
            <person name="Liao H."/>
            <person name="Li X."/>
            <person name="Kong Y."/>
            <person name="Jiang Z."/>
            <person name="Chourrout D."/>
            <person name="Li R."/>
            <person name="Bao Z."/>
        </authorList>
    </citation>
    <scope>NUCLEOTIDE SEQUENCE [LARGE SCALE GENOMIC DNA]</scope>
    <source>
        <strain evidence="3 4">PY_sf001</strain>
    </source>
</reference>
<dbReference type="GO" id="GO:0007095">
    <property type="term" value="P:mitotic G2 DNA damage checkpoint signaling"/>
    <property type="evidence" value="ECO:0007669"/>
    <property type="project" value="TreeGrafter"/>
</dbReference>
<evidence type="ECO:0000313" key="3">
    <source>
        <dbReference type="EMBL" id="OWF54275.1"/>
    </source>
</evidence>
<proteinExistence type="predicted"/>
<dbReference type="PANTHER" id="PTHR15863:SF2">
    <property type="entry name" value="MRN COMPLEX-INTERACTING PROTEIN"/>
    <property type="match status" value="1"/>
</dbReference>
<feature type="compositionally biased region" description="Basic and acidic residues" evidence="1">
    <location>
        <begin position="404"/>
        <end position="413"/>
    </location>
</feature>
<keyword evidence="4" id="KW-1185">Reference proteome</keyword>
<dbReference type="Proteomes" id="UP000242188">
    <property type="component" value="Unassembled WGS sequence"/>
</dbReference>
<accession>A0A210R046</accession>
<dbReference type="AlphaFoldDB" id="A0A210R046"/>
<feature type="region of interest" description="Disordered" evidence="1">
    <location>
        <begin position="74"/>
        <end position="100"/>
    </location>
</feature>
<dbReference type="InterPro" id="IPR032739">
    <property type="entry name" value="MRNIP"/>
</dbReference>
<feature type="region of interest" description="Disordered" evidence="1">
    <location>
        <begin position="386"/>
        <end position="414"/>
    </location>
</feature>
<dbReference type="OrthoDB" id="5960226at2759"/>
<protein>
    <submittedName>
        <fullName evidence="3">UPF0544 protein C5orf45-like</fullName>
    </submittedName>
</protein>
<feature type="domain" description="MRN complex-interacting protein N-terminal" evidence="2">
    <location>
        <begin position="7"/>
        <end position="88"/>
    </location>
</feature>
<dbReference type="EMBL" id="NEDP02001125">
    <property type="protein sequence ID" value="OWF54275.1"/>
    <property type="molecule type" value="Genomic_DNA"/>
</dbReference>
<sequence length="594" mass="67103">MPQEFQVLRCYQCSTFQVHQVKKAKKWSCKMCGEKQSVIKVFGRGAAAADCRHHVQKLNNLRGEIEQVTLETPTESSICGEQSEIPETSQTQIGGDSIPSIDRWSQFVTSEQEEEDVAEDGQYDDRFTTDMAEFRQKQMTRKRKRNQKHDDYEEESSEQSQFDNRRHQSHARRRLSRMDSGPGGSYIMDSGPGGSYIMDSGPGGSYINVRQEDAGQSLINPIIQLQENKSHLQGGFQSTNSINSARNYNKGQGHRSSLDGYENDADQYLCYNEDQKDELFECQSGLSAGTGHGNYQDIKKVQTFNRGQGHYQVMTEGQSLNRDGGHHQVPTKSQSVNRGQGHHDGMKNNQIVSKWSKYEDESDSGEETCTLTEQYEKTNLSKKNQNDWNKEMKKSASDVMCVQSREERNREDTGTVLDSSVKVGKLKDLLNNTGSLTEKLTNPDRMWRQSQHKMWTGGEFSEGRKRLGIEGNDRRLKGDNYNSLIGLEEKQGNTDCQGKDGIINGGYSKCVRDRQPEAGFSEGTHNSYVTEHTSSEELPTVSPVTRCNQERSNVSKSEQRIGFSGHISRPLTQKSIPLQPMFVTEDITDEDLAL</sequence>
<feature type="compositionally biased region" description="Basic residues" evidence="1">
    <location>
        <begin position="138"/>
        <end position="147"/>
    </location>
</feature>
<feature type="compositionally biased region" description="Basic and acidic residues" evidence="1">
    <location>
        <begin position="386"/>
        <end position="396"/>
    </location>
</feature>